<accession>A0A2C9D3K5</accession>
<reference evidence="2" key="1">
    <citation type="submission" date="2017-09" db="EMBL/GenBank/DDBJ databases">
        <title>Genome sequence of Nannocystis excedens DSM 71.</title>
        <authorList>
            <person name="Blom J."/>
        </authorList>
    </citation>
    <scope>NUCLEOTIDE SEQUENCE [LARGE SCALE GENOMIC DNA]</scope>
    <source>
        <strain evidence="2">type strain: E19</strain>
    </source>
</reference>
<gene>
    <name evidence="1" type="ORF">HDIA_1341</name>
</gene>
<proteinExistence type="predicted"/>
<dbReference type="NCBIfam" id="TIGR02215">
    <property type="entry name" value="phage_chp_gp8"/>
    <property type="match status" value="1"/>
</dbReference>
<organism evidence="1 2">
    <name type="scientific">Hartmannibacter diazotrophicus</name>
    <dbReference type="NCBI Taxonomy" id="1482074"/>
    <lineage>
        <taxon>Bacteria</taxon>
        <taxon>Pseudomonadati</taxon>
        <taxon>Pseudomonadota</taxon>
        <taxon>Alphaproteobacteria</taxon>
        <taxon>Hyphomicrobiales</taxon>
        <taxon>Pleomorphomonadaceae</taxon>
        <taxon>Hartmannibacter</taxon>
    </lineage>
</organism>
<dbReference type="InterPro" id="IPR011738">
    <property type="entry name" value="Phage_CHP"/>
</dbReference>
<evidence type="ECO:0000313" key="1">
    <source>
        <dbReference type="EMBL" id="SON54882.1"/>
    </source>
</evidence>
<name>A0A2C9D3K5_9HYPH</name>
<dbReference type="NCBIfam" id="TIGR01560">
    <property type="entry name" value="put_DNA_pack"/>
    <property type="match status" value="1"/>
</dbReference>
<dbReference type="EMBL" id="LT960614">
    <property type="protein sequence ID" value="SON54882.1"/>
    <property type="molecule type" value="Genomic_DNA"/>
</dbReference>
<dbReference type="AlphaFoldDB" id="A0A2C9D3K5"/>
<dbReference type="Proteomes" id="UP000223606">
    <property type="component" value="Chromosome 1"/>
</dbReference>
<evidence type="ECO:0000313" key="2">
    <source>
        <dbReference type="Proteomes" id="UP000223606"/>
    </source>
</evidence>
<dbReference type="KEGG" id="hdi:HDIA_1341"/>
<dbReference type="Gene3D" id="1.10.3230.30">
    <property type="entry name" value="Phage gp6-like head-tail connector protein"/>
    <property type="match status" value="1"/>
</dbReference>
<dbReference type="RefSeq" id="WP_099555465.1">
    <property type="nucleotide sequence ID" value="NZ_LT960614.1"/>
</dbReference>
<sequence>MPAELLVAPAVEPLTLGEAKLFLRLDGSDEDDLVTAFILAARLAVEQLSRRLLIDQTWRVTFDRVPKSRLLKLPLMPVRSVVSLSVVDADGASTTVDPSAYETDFTGGEARIAVTDPTLPGVRLAGIEVRVQAGYGTAAEDVPEPLRQAMRLLVAHWYEHRGDVAANGIPDAVVSLLQPFRRLGLGA</sequence>
<protein>
    <submittedName>
        <fullName evidence="1">Phage gp6-like head-tail connector protein</fullName>
    </submittedName>
</protein>
<keyword evidence="2" id="KW-1185">Reference proteome</keyword>
<dbReference type="InterPro" id="IPR006450">
    <property type="entry name" value="Phage_HK97_gp6-like"/>
</dbReference>
<dbReference type="CDD" id="cd08054">
    <property type="entry name" value="gp6"/>
    <property type="match status" value="1"/>
</dbReference>
<dbReference type="OrthoDB" id="7597216at2"/>